<dbReference type="Gene3D" id="3.40.50.1700">
    <property type="entry name" value="Glycoside hydrolase family 3 C-terminal domain"/>
    <property type="match status" value="1"/>
</dbReference>
<reference evidence="6 7" key="1">
    <citation type="submission" date="2023-08" db="EMBL/GenBank/DDBJ databases">
        <title>Black Yeasts Isolated from many extreme environments.</title>
        <authorList>
            <person name="Coleine C."/>
            <person name="Stajich J.E."/>
            <person name="Selbmann L."/>
        </authorList>
    </citation>
    <scope>NUCLEOTIDE SEQUENCE [LARGE SCALE GENOMIC DNA]</scope>
    <source>
        <strain evidence="6 7">CCFEE 6328</strain>
    </source>
</reference>
<name>A0ABR0IU95_9EURO</name>
<evidence type="ECO:0000256" key="1">
    <source>
        <dbReference type="ARBA" id="ARBA00005336"/>
    </source>
</evidence>
<sequence>MDQMLGNYYGIALYIISPLQAAQDTGLEVNFALSTNISTKSTEDFNNAVAAANASDVVIYMGGIDNTLEEEALDRESLTWPGNQLDLIVELETMGKPVVVLQIGGGQVDSSTLKNNPNISALVWGGYPGQAGGAAIFDILTGKRAPAGRLVSTQYPSDFVDSFNQTIMTCALTTAIVVLSRPIYVYPFGAGEIYPNFSLAIGATPTITTWDIINVTSQAHPEYNHIDMVPFLNQTFAIINTGSVTSDYSAMLFANTTNAGPGSYPNKWLVGFDRLPIIAPGETKSMTIPVPIGTLASFDDMGNIVLYPGTYDLALNNERSVVIPVTFTGLAVTLSVWPQDAS</sequence>
<evidence type="ECO:0000313" key="7">
    <source>
        <dbReference type="Proteomes" id="UP001345691"/>
    </source>
</evidence>
<evidence type="ECO:0000256" key="3">
    <source>
        <dbReference type="ARBA" id="ARBA00023277"/>
    </source>
</evidence>
<gene>
    <name evidence="6" type="ORF">LTR69_011405</name>
</gene>
<dbReference type="Proteomes" id="UP001345691">
    <property type="component" value="Unassembled WGS sequence"/>
</dbReference>
<organism evidence="6 7">
    <name type="scientific">Exophiala sideris</name>
    <dbReference type="NCBI Taxonomy" id="1016849"/>
    <lineage>
        <taxon>Eukaryota</taxon>
        <taxon>Fungi</taxon>
        <taxon>Dikarya</taxon>
        <taxon>Ascomycota</taxon>
        <taxon>Pezizomycotina</taxon>
        <taxon>Eurotiomycetes</taxon>
        <taxon>Chaetothyriomycetidae</taxon>
        <taxon>Chaetothyriales</taxon>
        <taxon>Herpotrichiellaceae</taxon>
        <taxon>Exophiala</taxon>
    </lineage>
</organism>
<dbReference type="Pfam" id="PF01915">
    <property type="entry name" value="Glyco_hydro_3_C"/>
    <property type="match status" value="1"/>
</dbReference>
<dbReference type="SMART" id="SM01217">
    <property type="entry name" value="Fn3_like"/>
    <property type="match status" value="1"/>
</dbReference>
<evidence type="ECO:0000256" key="4">
    <source>
        <dbReference type="ARBA" id="ARBA00023295"/>
    </source>
</evidence>
<dbReference type="PANTHER" id="PTHR42721">
    <property type="entry name" value="SUGAR HYDROLASE-RELATED"/>
    <property type="match status" value="1"/>
</dbReference>
<dbReference type="InterPro" id="IPR044993">
    <property type="entry name" value="BXL"/>
</dbReference>
<dbReference type="InterPro" id="IPR002772">
    <property type="entry name" value="Glyco_hydro_3_C"/>
</dbReference>
<proteinExistence type="inferred from homology"/>
<dbReference type="PANTHER" id="PTHR42721:SF13">
    <property type="entry name" value="EXO-1,4-BETA-XYLOSIDASE XLND"/>
    <property type="match status" value="1"/>
</dbReference>
<evidence type="ECO:0000256" key="2">
    <source>
        <dbReference type="ARBA" id="ARBA00022801"/>
    </source>
</evidence>
<keyword evidence="7" id="KW-1185">Reference proteome</keyword>
<accession>A0ABR0IU95</accession>
<dbReference type="InterPro" id="IPR026891">
    <property type="entry name" value="Fn3-like"/>
</dbReference>
<comment type="caution">
    <text evidence="6">The sequence shown here is derived from an EMBL/GenBank/DDBJ whole genome shotgun (WGS) entry which is preliminary data.</text>
</comment>
<dbReference type="Gene3D" id="2.60.40.10">
    <property type="entry name" value="Immunoglobulins"/>
    <property type="match status" value="1"/>
</dbReference>
<evidence type="ECO:0000259" key="5">
    <source>
        <dbReference type="SMART" id="SM01217"/>
    </source>
</evidence>
<evidence type="ECO:0000313" key="6">
    <source>
        <dbReference type="EMBL" id="KAK5048393.1"/>
    </source>
</evidence>
<protein>
    <recommendedName>
        <fullName evidence="5">Fibronectin type III-like domain-containing protein</fullName>
    </recommendedName>
</protein>
<dbReference type="InterPro" id="IPR036881">
    <property type="entry name" value="Glyco_hydro_3_C_sf"/>
</dbReference>
<dbReference type="EMBL" id="JAVRRF010000061">
    <property type="protein sequence ID" value="KAK5048393.1"/>
    <property type="molecule type" value="Genomic_DNA"/>
</dbReference>
<keyword evidence="4" id="KW-0326">Glycosidase</keyword>
<dbReference type="InterPro" id="IPR013783">
    <property type="entry name" value="Ig-like_fold"/>
</dbReference>
<keyword evidence="2" id="KW-0378">Hydrolase</keyword>
<feature type="domain" description="Fibronectin type III-like" evidence="5">
    <location>
        <begin position="248"/>
        <end position="319"/>
    </location>
</feature>
<keyword evidence="3" id="KW-0119">Carbohydrate metabolism</keyword>
<dbReference type="SUPFAM" id="SSF52279">
    <property type="entry name" value="Beta-D-glucan exohydrolase, C-terminal domain"/>
    <property type="match status" value="1"/>
</dbReference>
<dbReference type="Pfam" id="PF14310">
    <property type="entry name" value="Fn3-like"/>
    <property type="match status" value="1"/>
</dbReference>
<comment type="similarity">
    <text evidence="1">Belongs to the glycosyl hydrolase 3 family.</text>
</comment>